<dbReference type="Proteomes" id="UP000182060">
    <property type="component" value="Chromosome"/>
</dbReference>
<protein>
    <recommendedName>
        <fullName evidence="2">EF-hand domain-containing protein</fullName>
    </recommendedName>
</protein>
<evidence type="ECO:0000313" key="3">
    <source>
        <dbReference type="EMBL" id="APC01163.1"/>
    </source>
</evidence>
<dbReference type="InterPro" id="IPR002048">
    <property type="entry name" value="EF_hand_dom"/>
</dbReference>
<dbReference type="GO" id="GO:0005509">
    <property type="term" value="F:calcium ion binding"/>
    <property type="evidence" value="ECO:0007669"/>
    <property type="project" value="InterPro"/>
</dbReference>
<evidence type="ECO:0000256" key="1">
    <source>
        <dbReference type="SAM" id="SignalP"/>
    </source>
</evidence>
<feature type="chain" id="PRO_5042129168" description="EF-hand domain-containing protein" evidence="1">
    <location>
        <begin position="27"/>
        <end position="87"/>
    </location>
</feature>
<dbReference type="AlphaFoldDB" id="A0AAC9IXI8"/>
<dbReference type="InterPro" id="IPR011992">
    <property type="entry name" value="EF-hand-dom_pair"/>
</dbReference>
<keyword evidence="1" id="KW-0732">Signal</keyword>
<dbReference type="EMBL" id="CP015017">
    <property type="protein sequence ID" value="APC01163.1"/>
    <property type="molecule type" value="Genomic_DNA"/>
</dbReference>
<dbReference type="Gene3D" id="1.10.238.10">
    <property type="entry name" value="EF-hand"/>
    <property type="match status" value="1"/>
</dbReference>
<name>A0AAC9IXI8_9BURK</name>
<sequence length="87" mass="9378">MTKSFMKITAAVSLGLLSSLSFTCQAADSTINAEIAARFAKCDVNHDGKLTQEEAKGCMPRIYDHFAYLDSGNKGYLTVAQIQAAAR</sequence>
<evidence type="ECO:0000313" key="4">
    <source>
        <dbReference type="Proteomes" id="UP000182060"/>
    </source>
</evidence>
<evidence type="ECO:0000259" key="2">
    <source>
        <dbReference type="PROSITE" id="PS50222"/>
    </source>
</evidence>
<organism evidence="3 4">
    <name type="scientific">Polynucleobacter asymbioticus</name>
    <dbReference type="NCBI Taxonomy" id="576611"/>
    <lineage>
        <taxon>Bacteria</taxon>
        <taxon>Pseudomonadati</taxon>
        <taxon>Pseudomonadota</taxon>
        <taxon>Betaproteobacteria</taxon>
        <taxon>Burkholderiales</taxon>
        <taxon>Burkholderiaceae</taxon>
        <taxon>Polynucleobacter</taxon>
    </lineage>
</organism>
<gene>
    <name evidence="3" type="ORF">AOC25_05815</name>
</gene>
<dbReference type="SUPFAM" id="SSF47473">
    <property type="entry name" value="EF-hand"/>
    <property type="match status" value="1"/>
</dbReference>
<feature type="signal peptide" evidence="1">
    <location>
        <begin position="1"/>
        <end position="26"/>
    </location>
</feature>
<dbReference type="PROSITE" id="PS50222">
    <property type="entry name" value="EF_HAND_2"/>
    <property type="match status" value="1"/>
</dbReference>
<feature type="domain" description="EF-hand" evidence="2">
    <location>
        <begin position="30"/>
        <end position="65"/>
    </location>
</feature>
<dbReference type="GeneID" id="31481356"/>
<dbReference type="RefSeq" id="WP_011902825.1">
    <property type="nucleotide sequence ID" value="NZ_CP015016.1"/>
</dbReference>
<accession>A0AAC9IXI8</accession>
<proteinExistence type="predicted"/>
<reference evidence="3" key="1">
    <citation type="journal article" date="2017" name="Appl. Environ. Microbiol.">
        <title>Microdiversification of a pelagic Polynucleobacter species is mainly driven by acquisition of genomic islands from a partially interspecific gene pool.</title>
        <authorList>
            <person name="Hoetzinger M."/>
            <person name="Hahn M.W."/>
            <person name="Jezberova J."/>
            <person name="Schmidt J."/>
            <person name="Koll U."/>
        </authorList>
    </citation>
    <scope>NUCLEOTIDE SEQUENCE</scope>
    <source>
        <strain evidence="3">MWH-RechtKol4</strain>
    </source>
</reference>